<dbReference type="Proteomes" id="UP000756346">
    <property type="component" value="Unassembled WGS sequence"/>
</dbReference>
<dbReference type="Gene3D" id="2.60.40.1710">
    <property type="entry name" value="Subtilisin-like superfamily"/>
    <property type="match status" value="1"/>
</dbReference>
<evidence type="ECO:0000256" key="2">
    <source>
        <dbReference type="ARBA" id="ARBA00022512"/>
    </source>
</evidence>
<name>A0A9P8YF57_9PEZI</name>
<dbReference type="InterPro" id="IPR023828">
    <property type="entry name" value="Peptidase_S8_Ser-AS"/>
</dbReference>
<dbReference type="PANTHER" id="PTHR43806">
    <property type="entry name" value="PEPTIDASE S8"/>
    <property type="match status" value="1"/>
</dbReference>
<dbReference type="GO" id="GO:0004252">
    <property type="term" value="F:serine-type endopeptidase activity"/>
    <property type="evidence" value="ECO:0007669"/>
    <property type="project" value="InterPro"/>
</dbReference>
<evidence type="ECO:0000256" key="6">
    <source>
        <dbReference type="ARBA" id="ARBA00022825"/>
    </source>
</evidence>
<dbReference type="PROSITE" id="PS51892">
    <property type="entry name" value="SUBTILASE"/>
    <property type="match status" value="1"/>
</dbReference>
<proteinExistence type="inferred from homology"/>
<keyword evidence="3" id="KW-0645">Protease</keyword>
<sequence>MAYEAGSQIITASIGGSSGWSEEPWAVVVSRIVEAGVPCTVSTGNDGAKGLFYASTASDGTRVTSIASFDNEYTPTLSIESTFTIDSGEETPFGWTPGEPSEWAGVDLPLWATSFDTADPAGGCTPYPDDTPDLSGFIVLVRRGSCTFVQKAQNALAKGAKYIIFYNNSPVGAVGPSVTAVDGILGSAGVSATQGAAWVQALAAGSTVTLQMTDPETSEKILTYPRNELTGGFASSYTTWNPTFELEVKPQIAAPGGNILSTYPVTLGSYAVLSGTSMSCPLAAAVFALLAEVRGTFDPATLEHLLAATSNPQMYNDLTATRYGVLAPVVQQGAGLIQAYDAAFATTILSRSSIAFNDTDYLEPTANFTIKNFGTEAVSFDLGHVGAVTAYTFSDSIRVDPYPGMEITDEFATLEISETKVTVPAGGEAVVSVTVTPPAIDGKRLPVYSGYITLNGTNGESLSLPYNGVVGSMNSVRILDDAWLSLSSDPQHTPITGTGSSFVLPRDPATGGANVTYPVASADLVFGTRSLDIQLVKLPCNGTATTGGKKLGSIEGAPFPYLPRDPINVPFDGTMADGKVAPPGNYVFEFSALHIFGDIEDPTEYEVRRSAPFTIRYN</sequence>
<evidence type="ECO:0000256" key="5">
    <source>
        <dbReference type="ARBA" id="ARBA00022801"/>
    </source>
</evidence>
<evidence type="ECO:0000259" key="8">
    <source>
        <dbReference type="Pfam" id="PF00082"/>
    </source>
</evidence>
<keyword evidence="2" id="KW-0134">Cell wall</keyword>
<comment type="caution">
    <text evidence="7">Lacks conserved residue(s) required for the propagation of feature annotation.</text>
</comment>
<evidence type="ECO:0000259" key="10">
    <source>
        <dbReference type="Pfam" id="PF06280"/>
    </source>
</evidence>
<dbReference type="GeneID" id="70182490"/>
<dbReference type="GO" id="GO:0016020">
    <property type="term" value="C:membrane"/>
    <property type="evidence" value="ECO:0007669"/>
    <property type="project" value="InterPro"/>
</dbReference>
<dbReference type="AlphaFoldDB" id="A0A9P8YF57"/>
<evidence type="ECO:0000259" key="9">
    <source>
        <dbReference type="Pfam" id="PF02225"/>
    </source>
</evidence>
<dbReference type="Pfam" id="PF00082">
    <property type="entry name" value="Peptidase_S8"/>
    <property type="match status" value="1"/>
</dbReference>
<evidence type="ECO:0000313" key="11">
    <source>
        <dbReference type="EMBL" id="KAH7038315.1"/>
    </source>
</evidence>
<dbReference type="InterPro" id="IPR050131">
    <property type="entry name" value="Peptidase_S8_subtilisin-like"/>
</dbReference>
<comment type="similarity">
    <text evidence="1 7">Belongs to the peptidase S8 family.</text>
</comment>
<dbReference type="InterPro" id="IPR000209">
    <property type="entry name" value="Peptidase_S8/S53_dom"/>
</dbReference>
<accession>A0A9P8YF57</accession>
<dbReference type="Pfam" id="PF02225">
    <property type="entry name" value="PA"/>
    <property type="match status" value="1"/>
</dbReference>
<evidence type="ECO:0000256" key="4">
    <source>
        <dbReference type="ARBA" id="ARBA00022729"/>
    </source>
</evidence>
<organism evidence="11 12">
    <name type="scientific">Microdochium trichocladiopsis</name>
    <dbReference type="NCBI Taxonomy" id="1682393"/>
    <lineage>
        <taxon>Eukaryota</taxon>
        <taxon>Fungi</taxon>
        <taxon>Dikarya</taxon>
        <taxon>Ascomycota</taxon>
        <taxon>Pezizomycotina</taxon>
        <taxon>Sordariomycetes</taxon>
        <taxon>Xylariomycetidae</taxon>
        <taxon>Xylariales</taxon>
        <taxon>Microdochiaceae</taxon>
        <taxon>Microdochium</taxon>
    </lineage>
</organism>
<evidence type="ECO:0000256" key="7">
    <source>
        <dbReference type="PROSITE-ProRule" id="PRU01240"/>
    </source>
</evidence>
<evidence type="ECO:0000256" key="3">
    <source>
        <dbReference type="ARBA" id="ARBA00022670"/>
    </source>
</evidence>
<dbReference type="Gene3D" id="3.50.30.30">
    <property type="match status" value="1"/>
</dbReference>
<keyword evidence="4" id="KW-0732">Signal</keyword>
<dbReference type="PROSITE" id="PS00138">
    <property type="entry name" value="SUBTILASE_SER"/>
    <property type="match status" value="1"/>
</dbReference>
<evidence type="ECO:0000256" key="1">
    <source>
        <dbReference type="ARBA" id="ARBA00011073"/>
    </source>
</evidence>
<dbReference type="RefSeq" id="XP_046017436.1">
    <property type="nucleotide sequence ID" value="XM_046152944.1"/>
</dbReference>
<dbReference type="SUPFAM" id="SSF52025">
    <property type="entry name" value="PA domain"/>
    <property type="match status" value="1"/>
</dbReference>
<keyword evidence="12" id="KW-1185">Reference proteome</keyword>
<dbReference type="Gene3D" id="3.40.50.200">
    <property type="entry name" value="Peptidase S8/S53 domain"/>
    <property type="match status" value="1"/>
</dbReference>
<dbReference type="GO" id="GO:0006508">
    <property type="term" value="P:proteolysis"/>
    <property type="evidence" value="ECO:0007669"/>
    <property type="project" value="UniProtKB-KW"/>
</dbReference>
<dbReference type="OrthoDB" id="10256524at2759"/>
<dbReference type="InterPro" id="IPR010435">
    <property type="entry name" value="C5a/SBT2-like_Fn3"/>
</dbReference>
<dbReference type="EMBL" id="JAGTJQ010000002">
    <property type="protein sequence ID" value="KAH7038315.1"/>
    <property type="molecule type" value="Genomic_DNA"/>
</dbReference>
<keyword evidence="6" id="KW-0720">Serine protease</keyword>
<evidence type="ECO:0000313" key="12">
    <source>
        <dbReference type="Proteomes" id="UP000756346"/>
    </source>
</evidence>
<dbReference type="InterPro" id="IPR046450">
    <property type="entry name" value="PA_dom_sf"/>
</dbReference>
<reference evidence="11" key="1">
    <citation type="journal article" date="2021" name="Nat. Commun.">
        <title>Genetic determinants of endophytism in the Arabidopsis root mycobiome.</title>
        <authorList>
            <person name="Mesny F."/>
            <person name="Miyauchi S."/>
            <person name="Thiergart T."/>
            <person name="Pickel B."/>
            <person name="Atanasova L."/>
            <person name="Karlsson M."/>
            <person name="Huettel B."/>
            <person name="Barry K.W."/>
            <person name="Haridas S."/>
            <person name="Chen C."/>
            <person name="Bauer D."/>
            <person name="Andreopoulos W."/>
            <person name="Pangilinan J."/>
            <person name="LaButti K."/>
            <person name="Riley R."/>
            <person name="Lipzen A."/>
            <person name="Clum A."/>
            <person name="Drula E."/>
            <person name="Henrissat B."/>
            <person name="Kohler A."/>
            <person name="Grigoriev I.V."/>
            <person name="Martin F.M."/>
            <person name="Hacquard S."/>
        </authorList>
    </citation>
    <scope>NUCLEOTIDE SEQUENCE</scope>
    <source>
        <strain evidence="11">MPI-CAGE-CH-0230</strain>
    </source>
</reference>
<dbReference type="SUPFAM" id="SSF52743">
    <property type="entry name" value="Subtilisin-like"/>
    <property type="match status" value="1"/>
</dbReference>
<dbReference type="Pfam" id="PF06280">
    <property type="entry name" value="fn3_5"/>
    <property type="match status" value="1"/>
</dbReference>
<dbReference type="CDD" id="cd02124">
    <property type="entry name" value="PA_PoS1_like"/>
    <property type="match status" value="1"/>
</dbReference>
<dbReference type="InterPro" id="IPR036852">
    <property type="entry name" value="Peptidase_S8/S53_dom_sf"/>
</dbReference>
<dbReference type="InterPro" id="IPR003137">
    <property type="entry name" value="PA_domain"/>
</dbReference>
<keyword evidence="2" id="KW-0964">Secreted</keyword>
<feature type="domain" description="PA" evidence="9">
    <location>
        <begin position="120"/>
        <end position="198"/>
    </location>
</feature>
<gene>
    <name evidence="11" type="ORF">B0I36DRAFT_315988</name>
</gene>
<comment type="caution">
    <text evidence="11">The sequence shown here is derived from an EMBL/GenBank/DDBJ whole genome shotgun (WGS) entry which is preliminary data.</text>
</comment>
<feature type="domain" description="C5a peptidase/Subtilisin-like protease SBT2-like Fn3-like" evidence="10">
    <location>
        <begin position="354"/>
        <end position="466"/>
    </location>
</feature>
<keyword evidence="5" id="KW-0378">Hydrolase</keyword>
<feature type="domain" description="Peptidase S8/S53" evidence="8">
    <location>
        <begin position="2"/>
        <end position="316"/>
    </location>
</feature>
<protein>
    <submittedName>
        <fullName evidence="11">Peptidase S8/S53 domain-containing protein</fullName>
    </submittedName>
</protein>
<dbReference type="PANTHER" id="PTHR43806:SF66">
    <property type="entry name" value="SERIN ENDOPEPTIDASE"/>
    <property type="match status" value="1"/>
</dbReference>